<dbReference type="EMBL" id="CABMJJ010000009">
    <property type="protein sequence ID" value="VVC03960.1"/>
    <property type="molecule type" value="Genomic_DNA"/>
</dbReference>
<evidence type="ECO:0000313" key="2">
    <source>
        <dbReference type="Proteomes" id="UP000789941"/>
    </source>
</evidence>
<name>A0A5E4LPK8_9ARCH</name>
<comment type="caution">
    <text evidence="1">The sequence shown here is derived from an EMBL/GenBank/DDBJ whole genome shotgun (WGS) entry which is preliminary data.</text>
</comment>
<dbReference type="Proteomes" id="UP000789941">
    <property type="component" value="Unassembled WGS sequence"/>
</dbReference>
<evidence type="ECO:0000313" key="1">
    <source>
        <dbReference type="EMBL" id="VVC03960.1"/>
    </source>
</evidence>
<protein>
    <recommendedName>
        <fullName evidence="3">Elp3/MiaA/NifB-like radical SAM core domain-containing protein</fullName>
    </recommendedName>
</protein>
<organism evidence="1 2">
    <name type="scientific">Candidatus Bilamarchaeum dharawalense</name>
    <dbReference type="NCBI Taxonomy" id="2885759"/>
    <lineage>
        <taxon>Archaea</taxon>
        <taxon>Candidatus Micrarchaeota</taxon>
        <taxon>Candidatus Micrarchaeia</taxon>
        <taxon>Candidatus Anstonellales</taxon>
        <taxon>Candidatus Bilamarchaeaceae</taxon>
        <taxon>Candidatus Bilamarchaeum</taxon>
    </lineage>
</organism>
<proteinExistence type="predicted"/>
<reference evidence="1 2" key="1">
    <citation type="submission" date="2019-08" db="EMBL/GenBank/DDBJ databases">
        <authorList>
            <person name="Vazquez-Campos X."/>
        </authorList>
    </citation>
    <scope>NUCLEOTIDE SEQUENCE [LARGE SCALE GENOMIC DNA]</scope>
    <source>
        <strain evidence="1">LFW-283_2</strain>
    </source>
</reference>
<accession>A0A5E4LPK8</accession>
<dbReference type="AlphaFoldDB" id="A0A5E4LPK8"/>
<gene>
    <name evidence="1" type="ORF">LFW2832_00632</name>
</gene>
<sequence length="326" mass="36245">MNHTTLPKVLSINIVKARVDGKPGKRAQLVLNTGECQYAAERRREKRKACEFCAFHDQKPSEHGIPFGDAIHMATNVARVDAIELLMSGGSLLDQRQVAKEQLGELLGLIPQSQIRTVLLESRPEFITNESLLFVLRHLTTVQNPHQPMNLEVAIGVETYDDHIRCEELGKGFAFNKFLAAAGQITANGATPVAYLLTGLPMFDETSARHDLFRAAMKIDEFSRLFGQLIPGYRYPTSSPVRICIESFFPVEGVTTLAAGSYLTPAFVAGVVRGIMEKFGLEIYIATSSENTGAQHPLTEFKQLFERFNESQDIRHLDAIIRGRAE</sequence>
<evidence type="ECO:0008006" key="3">
    <source>
        <dbReference type="Google" id="ProtNLM"/>
    </source>
</evidence>